<evidence type="ECO:0000256" key="7">
    <source>
        <dbReference type="ARBA" id="ARBA00023014"/>
    </source>
</evidence>
<dbReference type="InterPro" id="IPR011257">
    <property type="entry name" value="DNA_glycosylase"/>
</dbReference>
<comment type="similarity">
    <text evidence="3">Belongs to the DNA glycosylase family. DEMETER subfamily.</text>
</comment>
<feature type="compositionally biased region" description="Polar residues" evidence="10">
    <location>
        <begin position="191"/>
        <end position="211"/>
    </location>
</feature>
<evidence type="ECO:0000256" key="9">
    <source>
        <dbReference type="ARBA" id="ARBA00023242"/>
    </source>
</evidence>
<feature type="compositionally biased region" description="Low complexity" evidence="10">
    <location>
        <begin position="369"/>
        <end position="379"/>
    </location>
</feature>
<dbReference type="RefSeq" id="XP_008803804.3">
    <property type="nucleotide sequence ID" value="XM_008805582.4"/>
</dbReference>
<dbReference type="OrthoDB" id="5607at2759"/>
<gene>
    <name evidence="13" type="primary">LOC103717263</name>
</gene>
<dbReference type="InterPro" id="IPR023170">
    <property type="entry name" value="HhH_base_excis_C"/>
</dbReference>
<dbReference type="FunFam" id="1.10.1670.10:FF:000004">
    <property type="entry name" value="DNA glycosylase/AP lyase ROS1"/>
    <property type="match status" value="1"/>
</dbReference>
<keyword evidence="5" id="KW-0479">Metal-binding</keyword>
<evidence type="ECO:0000256" key="6">
    <source>
        <dbReference type="ARBA" id="ARBA00023004"/>
    </source>
</evidence>
<reference evidence="13" key="1">
    <citation type="submission" date="2025-08" db="UniProtKB">
        <authorList>
            <consortium name="RefSeq"/>
        </authorList>
    </citation>
    <scope>IDENTIFICATION</scope>
    <source>
        <tissue evidence="13">Young leaves</tissue>
    </source>
</reference>
<evidence type="ECO:0000256" key="4">
    <source>
        <dbReference type="ARBA" id="ARBA00022485"/>
    </source>
</evidence>
<evidence type="ECO:0000313" key="12">
    <source>
        <dbReference type="Proteomes" id="UP000228380"/>
    </source>
</evidence>
<dbReference type="CDD" id="cd00056">
    <property type="entry name" value="ENDO3c"/>
    <property type="match status" value="1"/>
</dbReference>
<feature type="compositionally biased region" description="Polar residues" evidence="10">
    <location>
        <begin position="899"/>
        <end position="909"/>
    </location>
</feature>
<dbReference type="SMART" id="SM00478">
    <property type="entry name" value="ENDO3c"/>
    <property type="match status" value="1"/>
</dbReference>
<dbReference type="GO" id="GO:0019104">
    <property type="term" value="F:DNA N-glycosylase activity"/>
    <property type="evidence" value="ECO:0007669"/>
    <property type="project" value="InterPro"/>
</dbReference>
<name>A0A8B7CPU3_PHODC</name>
<keyword evidence="9" id="KW-0539">Nucleus</keyword>
<feature type="compositionally biased region" description="Polar residues" evidence="10">
    <location>
        <begin position="514"/>
        <end position="529"/>
    </location>
</feature>
<keyword evidence="12" id="KW-1185">Reference proteome</keyword>
<evidence type="ECO:0000256" key="1">
    <source>
        <dbReference type="ARBA" id="ARBA00001966"/>
    </source>
</evidence>
<dbReference type="GO" id="GO:0005634">
    <property type="term" value="C:nucleus"/>
    <property type="evidence" value="ECO:0007669"/>
    <property type="project" value="UniProtKB-SubCell"/>
</dbReference>
<dbReference type="GO" id="GO:0051747">
    <property type="term" value="F:cytosine C-5 DNA demethylase activity"/>
    <property type="evidence" value="ECO:0007669"/>
    <property type="project" value="UniProtKB-ARBA"/>
</dbReference>
<feature type="compositionally biased region" description="Polar residues" evidence="10">
    <location>
        <begin position="1"/>
        <end position="13"/>
    </location>
</feature>
<feature type="region of interest" description="Disordered" evidence="10">
    <location>
        <begin position="884"/>
        <end position="952"/>
    </location>
</feature>
<dbReference type="SMART" id="SM00525">
    <property type="entry name" value="FES"/>
    <property type="match status" value="1"/>
</dbReference>
<evidence type="ECO:0000259" key="11">
    <source>
        <dbReference type="SMART" id="SM00478"/>
    </source>
</evidence>
<keyword evidence="8" id="KW-0238">DNA-binding</keyword>
<dbReference type="PANTHER" id="PTHR46213:SF2">
    <property type="entry name" value="PROTEIN ROS1C"/>
    <property type="match status" value="1"/>
</dbReference>
<feature type="compositionally biased region" description="Basic and acidic residues" evidence="10">
    <location>
        <begin position="283"/>
        <end position="298"/>
    </location>
</feature>
<dbReference type="KEGG" id="pda:103717263"/>
<dbReference type="InterPro" id="IPR028924">
    <property type="entry name" value="Perm-CXXC"/>
</dbReference>
<evidence type="ECO:0000256" key="3">
    <source>
        <dbReference type="ARBA" id="ARBA00005646"/>
    </source>
</evidence>
<dbReference type="InterPro" id="IPR044811">
    <property type="entry name" value="DME/ROS1"/>
</dbReference>
<protein>
    <submittedName>
        <fullName evidence="13">Protein ROS1A-like</fullName>
    </submittedName>
</protein>
<dbReference type="Proteomes" id="UP000228380">
    <property type="component" value="Unplaced"/>
</dbReference>
<comment type="cofactor">
    <cofactor evidence="1">
        <name>[4Fe-4S] cluster</name>
        <dbReference type="ChEBI" id="CHEBI:49883"/>
    </cofactor>
</comment>
<dbReference type="Gene3D" id="1.10.1670.10">
    <property type="entry name" value="Helix-hairpin-Helix base-excision DNA repair enzymes (C-terminal)"/>
    <property type="match status" value="1"/>
</dbReference>
<dbReference type="GO" id="GO:0006284">
    <property type="term" value="P:base-excision repair"/>
    <property type="evidence" value="ECO:0007669"/>
    <property type="project" value="InterPro"/>
</dbReference>
<dbReference type="Pfam" id="PF15628">
    <property type="entry name" value="RRM_DME"/>
    <property type="match status" value="1"/>
</dbReference>
<feature type="compositionally biased region" description="Polar residues" evidence="10">
    <location>
        <begin position="936"/>
        <end position="945"/>
    </location>
</feature>
<dbReference type="Pfam" id="PF15629">
    <property type="entry name" value="Perm-CXXC"/>
    <property type="match status" value="1"/>
</dbReference>
<dbReference type="GO" id="GO:0051539">
    <property type="term" value="F:4 iron, 4 sulfur cluster binding"/>
    <property type="evidence" value="ECO:0007669"/>
    <property type="project" value="UniProtKB-KW"/>
</dbReference>
<organism evidence="12 13">
    <name type="scientific">Phoenix dactylifera</name>
    <name type="common">Date palm</name>
    <dbReference type="NCBI Taxonomy" id="42345"/>
    <lineage>
        <taxon>Eukaryota</taxon>
        <taxon>Viridiplantae</taxon>
        <taxon>Streptophyta</taxon>
        <taxon>Embryophyta</taxon>
        <taxon>Tracheophyta</taxon>
        <taxon>Spermatophyta</taxon>
        <taxon>Magnoliopsida</taxon>
        <taxon>Liliopsida</taxon>
        <taxon>Arecaceae</taxon>
        <taxon>Coryphoideae</taxon>
        <taxon>Phoeniceae</taxon>
        <taxon>Phoenix</taxon>
    </lineage>
</organism>
<keyword evidence="4" id="KW-0004">4Fe-4S</keyword>
<feature type="compositionally biased region" description="Basic and acidic residues" evidence="10">
    <location>
        <begin position="917"/>
        <end position="933"/>
    </location>
</feature>
<feature type="region of interest" description="Disordered" evidence="10">
    <location>
        <begin position="514"/>
        <end position="538"/>
    </location>
</feature>
<feature type="region of interest" description="Disordered" evidence="10">
    <location>
        <begin position="1"/>
        <end position="58"/>
    </location>
</feature>
<evidence type="ECO:0000256" key="10">
    <source>
        <dbReference type="SAM" id="MobiDB-lite"/>
    </source>
</evidence>
<dbReference type="InterPro" id="IPR003265">
    <property type="entry name" value="HhH-GPD_domain"/>
</dbReference>
<comment type="subcellular location">
    <subcellularLocation>
        <location evidence="2">Nucleus</location>
    </subcellularLocation>
</comment>
<sequence length="1866" mass="208949">MDTSGEAQLQQQQDLEKKGPRVLAAAVPKRRTPISDNDQGIPAGSSTSLEPCSASAIGGRCSSSGSRDGLCFPFAPNLNSVTKEAACTSMKEEEHLPVAPPTPAKGKEIQGAIHSELVDLVDVELNNMENNLETDIRQSSAKENVNNGSLRFLALVTPDIVKRVQDRIPPEVINLVCEELTDGEKNREQDQCSNRNPSVPTTANERCSSPPQGVEQHVKKLLAPQQLESGKDEQRNYPGISLNSTPRQKTRRKRYMPKVIQEGKPTKTLQPLTPKPVTPMPVRKNENHSKTYIREKKSLNSSDTSPNTTRETVGRSNAEGTSADPHVINGTKPVRRRLKFESEGGPVNKHLESTSNNVQFRGRGRPRHTSTSSRSKSKLQLSHEIEVVMENSSAGLVFDLARSLNQMLEEYIMLPEIPTPPAQSFKRESLKETSKNFAGNRNSMKNPICGQQPKLQTCQKQVNPNEKADLILVEDDNDKTGMKRDYSHIDSAQTGWGLSKDAAFMQGSKEINQASRFDQTSSHGSYSQEGQKRTRTGKQDLEYHQSMQCYSKEFASADAQKLLISDKLQSPECTLTFRHTRRPTKKRSKIPVRARKLTSFASIIGCNHLLPTPERPPEACSETFFADKCMKMKRKRRTRNAHALLVKIIPLNVDHEHKLGPCIYGPLEQKSVESTALGGDFQEKNLHHVQSIPIQGYPISNSVRELHFINPMSRAIIPYVDNMNDVIWKIQKLDLEGGQVHSAAEPQNALVLFSGNMMVPYEGPFDISKKQRPRAKVELDEETNRVWKILMGKACSDEADGLDVDKEKWWEEERRVFHGRADSFIARMRLVQGDRHFSPWRGSVVDSVVGVFLTQNVSDHLSSSAFMALAARFPLRSRSNSADLNAENISESTEKRDGSSVTSDATNWQEKGFGPDLCHRGPLEIHDADHVKGNEMASSNESIGRNSRRNKVDDTEGIGLHIHGSETEKGFETPHYRIDPLVSVTGSTESEDTQSLEDVVSSQNSVASSANSLDYLIQTMDQVGSNSGSNSEANLITGSMSSGLDSSVSFEENVHIAGNNQNQEMDNHGNDRVLLEENCGGFDKEACQEGRNSTKITCGLNNLEGACRSIRYAPNSHLKCSEHKIRGVSSVPPAPSHSDNNLNYMLVGTENINVVREESISNVPFTAYGTMKTNKIKMVDRHSNLSSENATNSAGEQSAFLAKITEALDSCACINRNSLQSRTCLRVDHNRTNFQQEERKANFPMENTQHAVDNQAEIPYIQEHQTYLNSCNNEKETLEVAKTLDFNLKDEVCSSQNVSKERAKSKSRAKKAKVETEKVETFDWDSLRRQAYCNGYQKERSNERMDSLDWEAVRRADVNKISEAIRERGMNNVLAGRIKDFLNRLVKDHGSIDLEWLRDIPPDKAKDYLLSIQGLGLKSVECVRLLTLHHLAFPVDTNVGRICVRLGWVPLQPLPESLQLHLLELYPIMATIQKFLWPRLCKLDQETLYELHYQMITFGKVFCTKSKPNCNACPMRGECKHFASAFASARFTLPGPEEKGIVSSTTPPASGNDYIHISNPALLPQPEESNLSQGVNANNCEPIIEEPESPEPARMENFERDIEEAFYEDPDEIPTIKLNLDEFTQNLQNYIQENGIALEEDDMAKAIVAITKEAASIPMPKLKNVSWLRTEHQVYDIPDSHPLLEGLDRRHPDDPCPYLLTIWTPGETAGSTEPPETCCNSQDTGELCDNKTCFACSCRREEQAQVVRGTILIPCRTAIRGSFPLNGTYFQVNEVFADHQSSYSPIHVPRKWIWNLPRRTVYFGTSVPSIFKGLTTEEVQQCFWRGYICVRGFERETRAPKPLCPRLHFPASKAPKNKKTPVKEVK</sequence>
<feature type="domain" description="HhH-GPD" evidence="11">
    <location>
        <begin position="1339"/>
        <end position="1474"/>
    </location>
</feature>
<dbReference type="GO" id="GO:0046872">
    <property type="term" value="F:metal ion binding"/>
    <property type="evidence" value="ECO:0007669"/>
    <property type="project" value="UniProtKB-KW"/>
</dbReference>
<dbReference type="GeneID" id="103717263"/>
<dbReference type="GO" id="GO:0141166">
    <property type="term" value="P:chromosomal 5-methylcytosine DNA demethylation pathway"/>
    <property type="evidence" value="ECO:0007669"/>
    <property type="project" value="InterPro"/>
</dbReference>
<evidence type="ECO:0000256" key="5">
    <source>
        <dbReference type="ARBA" id="ARBA00022723"/>
    </source>
</evidence>
<accession>A0A8B7CPU3</accession>
<keyword evidence="6" id="KW-0408">Iron</keyword>
<feature type="region of interest" description="Disordered" evidence="10">
    <location>
        <begin position="341"/>
        <end position="379"/>
    </location>
</feature>
<dbReference type="SUPFAM" id="SSF48150">
    <property type="entry name" value="DNA-glycosylase"/>
    <property type="match status" value="1"/>
</dbReference>
<keyword evidence="7" id="KW-0411">Iron-sulfur</keyword>
<evidence type="ECO:0000256" key="2">
    <source>
        <dbReference type="ARBA" id="ARBA00004123"/>
    </source>
</evidence>
<proteinExistence type="inferred from homology"/>
<dbReference type="InterPro" id="IPR003651">
    <property type="entry name" value="Endonuclease3_FeS-loop_motif"/>
</dbReference>
<feature type="region of interest" description="Disordered" evidence="10">
    <location>
        <begin position="184"/>
        <end position="329"/>
    </location>
</feature>
<feature type="compositionally biased region" description="Polar residues" evidence="10">
    <location>
        <begin position="34"/>
        <end position="50"/>
    </location>
</feature>
<evidence type="ECO:0000256" key="8">
    <source>
        <dbReference type="ARBA" id="ARBA00023125"/>
    </source>
</evidence>
<evidence type="ECO:0000313" key="13">
    <source>
        <dbReference type="RefSeq" id="XP_008803804.3"/>
    </source>
</evidence>
<feature type="compositionally biased region" description="Polar residues" evidence="10">
    <location>
        <begin position="299"/>
        <end position="320"/>
    </location>
</feature>
<dbReference type="PANTHER" id="PTHR46213">
    <property type="entry name" value="TRANSCRIPTIONAL ACTIVATOR DEMETER"/>
    <property type="match status" value="1"/>
</dbReference>
<dbReference type="Gene3D" id="1.10.340.30">
    <property type="entry name" value="Hypothetical protein, domain 2"/>
    <property type="match status" value="1"/>
</dbReference>
<dbReference type="InterPro" id="IPR028925">
    <property type="entry name" value="RRM_DME"/>
</dbReference>
<dbReference type="GO" id="GO:0003677">
    <property type="term" value="F:DNA binding"/>
    <property type="evidence" value="ECO:0007669"/>
    <property type="project" value="UniProtKB-KW"/>
</dbReference>